<feature type="transmembrane region" description="Helical" evidence="1">
    <location>
        <begin position="109"/>
        <end position="126"/>
    </location>
</feature>
<dbReference type="Proteomes" id="UP000694728">
    <property type="component" value="Unplaced"/>
</dbReference>
<reference evidence="2" key="1">
    <citation type="submission" date="2025-05" db="UniProtKB">
        <authorList>
            <consortium name="Ensembl"/>
        </authorList>
    </citation>
    <scope>IDENTIFICATION</scope>
</reference>
<keyword evidence="1" id="KW-0812">Transmembrane</keyword>
<dbReference type="Ensembl" id="ENSSSCT00045023115.1">
    <property type="protein sequence ID" value="ENSSSCP00045015961.1"/>
    <property type="gene ID" value="ENSSSCG00045013535.1"/>
</dbReference>
<dbReference type="AlphaFoldDB" id="A0A8D1T0X2"/>
<name>A0A8D1T0X2_PIG</name>
<dbReference type="Ensembl" id="ENSSSCT00030028783.1">
    <property type="protein sequence ID" value="ENSSSCP00030012867.1"/>
    <property type="gene ID" value="ENSSSCG00030020806.1"/>
</dbReference>
<sequence>MMATLASVRCYHIVVLIFIYLIISDVKHFFMCFFILAICMISLERCLFRSFAYLLIGLFVWILRCRRCLYILEINPLSVDSFANILSHSLDCLFILFMVSFAKQKLLSLIKPHLFIFVFISITLGNRSKKILL</sequence>
<accession>A0A8D1T0X2</accession>
<feature type="transmembrane region" description="Helical" evidence="1">
    <location>
        <begin position="12"/>
        <end position="39"/>
    </location>
</feature>
<evidence type="ECO:0000313" key="3">
    <source>
        <dbReference type="Proteomes" id="UP000694723"/>
    </source>
</evidence>
<feature type="transmembrane region" description="Helical" evidence="1">
    <location>
        <begin position="46"/>
        <end position="63"/>
    </location>
</feature>
<dbReference type="Ensembl" id="ENSSSCT00060019677.1">
    <property type="protein sequence ID" value="ENSSSCP00060007990.1"/>
    <property type="gene ID" value="ENSSSCG00060014836.1"/>
</dbReference>
<organism evidence="2 3">
    <name type="scientific">Sus scrofa</name>
    <name type="common">Pig</name>
    <dbReference type="NCBI Taxonomy" id="9823"/>
    <lineage>
        <taxon>Eukaryota</taxon>
        <taxon>Metazoa</taxon>
        <taxon>Chordata</taxon>
        <taxon>Craniata</taxon>
        <taxon>Vertebrata</taxon>
        <taxon>Euteleostomi</taxon>
        <taxon>Mammalia</taxon>
        <taxon>Eutheria</taxon>
        <taxon>Laurasiatheria</taxon>
        <taxon>Artiodactyla</taxon>
        <taxon>Suina</taxon>
        <taxon>Suidae</taxon>
        <taxon>Sus</taxon>
    </lineage>
</organism>
<proteinExistence type="predicted"/>
<dbReference type="Proteomes" id="UP000694723">
    <property type="component" value="Unplaced"/>
</dbReference>
<evidence type="ECO:0000313" key="2">
    <source>
        <dbReference type="Ensembl" id="ENSSSCP00060007990.1"/>
    </source>
</evidence>
<evidence type="ECO:0000256" key="1">
    <source>
        <dbReference type="SAM" id="Phobius"/>
    </source>
</evidence>
<keyword evidence="1" id="KW-1133">Transmembrane helix</keyword>
<keyword evidence="1" id="KW-0472">Membrane</keyword>
<protein>
    <submittedName>
        <fullName evidence="2">Uncharacterized protein</fullName>
    </submittedName>
</protein>
<dbReference type="Proteomes" id="UP000694570">
    <property type="component" value="Unplaced"/>
</dbReference>